<name>A0A7V9YY06_9BACL</name>
<comment type="caution">
    <text evidence="2">The sequence shown here is derived from an EMBL/GenBank/DDBJ whole genome shotgun (WGS) entry which is preliminary data.</text>
</comment>
<proteinExistence type="predicted"/>
<dbReference type="CDD" id="cd04301">
    <property type="entry name" value="NAT_SF"/>
    <property type="match status" value="1"/>
</dbReference>
<feature type="domain" description="N-acetyltransferase" evidence="1">
    <location>
        <begin position="1"/>
        <end position="112"/>
    </location>
</feature>
<organism evidence="2 3">
    <name type="scientific">[Anoxybacillus] calidus</name>
    <dbReference type="NCBI Taxonomy" id="575178"/>
    <lineage>
        <taxon>Bacteria</taxon>
        <taxon>Bacillati</taxon>
        <taxon>Bacillota</taxon>
        <taxon>Bacilli</taxon>
        <taxon>Bacillales</taxon>
        <taxon>Anoxybacillaceae</taxon>
        <taxon>Paranoxybacillus</taxon>
    </lineage>
</organism>
<dbReference type="Pfam" id="PF00583">
    <property type="entry name" value="Acetyltransf_1"/>
    <property type="match status" value="1"/>
</dbReference>
<dbReference type="AlphaFoldDB" id="A0A7V9YY06"/>
<keyword evidence="3" id="KW-1185">Reference proteome</keyword>
<dbReference type="Gene3D" id="3.40.630.30">
    <property type="match status" value="1"/>
</dbReference>
<dbReference type="InterPro" id="IPR000182">
    <property type="entry name" value="GNAT_dom"/>
</dbReference>
<keyword evidence="2" id="KW-0012">Acyltransferase</keyword>
<dbReference type="GO" id="GO:0016747">
    <property type="term" value="F:acyltransferase activity, transferring groups other than amino-acyl groups"/>
    <property type="evidence" value="ECO:0007669"/>
    <property type="project" value="InterPro"/>
</dbReference>
<accession>A0A7V9YY06</accession>
<reference evidence="2 3" key="1">
    <citation type="submission" date="2020-07" db="EMBL/GenBank/DDBJ databases">
        <title>Genomic Encyclopedia of Type Strains, Phase IV (KMG-IV): sequencing the most valuable type-strain genomes for metagenomic binning, comparative biology and taxonomic classification.</title>
        <authorList>
            <person name="Goeker M."/>
        </authorList>
    </citation>
    <scope>NUCLEOTIDE SEQUENCE [LARGE SCALE GENOMIC DNA]</scope>
    <source>
        <strain evidence="2 3">DSM 25220</strain>
    </source>
</reference>
<dbReference type="InterPro" id="IPR016181">
    <property type="entry name" value="Acyl_CoA_acyltransferase"/>
</dbReference>
<protein>
    <submittedName>
        <fullName evidence="2">L-amino acid N-acyltransferase YncA</fullName>
    </submittedName>
</protein>
<sequence length="112" mass="12691">MDDLSGILQIYNQGIEDCISTLEQDLKDMSFIRSWFEEHQGCYSVLVAEIDSQSVGWASLNRYSHRCAYDGVADLSVYVERSFRGKGIGTVLLKELEKAAKTNGFYKMLSIH</sequence>
<evidence type="ECO:0000313" key="2">
    <source>
        <dbReference type="EMBL" id="MBA2870532.1"/>
    </source>
</evidence>
<dbReference type="Proteomes" id="UP000580891">
    <property type="component" value="Unassembled WGS sequence"/>
</dbReference>
<keyword evidence="2" id="KW-0808">Transferase</keyword>
<dbReference type="PROSITE" id="PS51186">
    <property type="entry name" value="GNAT"/>
    <property type="match status" value="1"/>
</dbReference>
<dbReference type="EMBL" id="JACDUU010000001">
    <property type="protein sequence ID" value="MBA2870532.1"/>
    <property type="molecule type" value="Genomic_DNA"/>
</dbReference>
<dbReference type="SUPFAM" id="SSF55729">
    <property type="entry name" value="Acyl-CoA N-acyltransferases (Nat)"/>
    <property type="match status" value="1"/>
</dbReference>
<evidence type="ECO:0000313" key="3">
    <source>
        <dbReference type="Proteomes" id="UP000580891"/>
    </source>
</evidence>
<gene>
    <name evidence="2" type="ORF">HNQ85_000790</name>
</gene>
<evidence type="ECO:0000259" key="1">
    <source>
        <dbReference type="PROSITE" id="PS51186"/>
    </source>
</evidence>